<evidence type="ECO:0008006" key="5">
    <source>
        <dbReference type="Google" id="ProtNLM"/>
    </source>
</evidence>
<dbReference type="EMBL" id="RDRE01000008">
    <property type="protein sequence ID" value="RMD19186.1"/>
    <property type="molecule type" value="Genomic_DNA"/>
</dbReference>
<evidence type="ECO:0000256" key="1">
    <source>
        <dbReference type="SAM" id="MobiDB-lite"/>
    </source>
</evidence>
<feature type="region of interest" description="Disordered" evidence="1">
    <location>
        <begin position="1"/>
        <end position="44"/>
    </location>
</feature>
<keyword evidence="2" id="KW-0472">Membrane</keyword>
<name>A0ABX9UJA0_9CORY</name>
<evidence type="ECO:0000313" key="4">
    <source>
        <dbReference type="Proteomes" id="UP000266886"/>
    </source>
</evidence>
<accession>A0ABX9UJA0</accession>
<feature type="transmembrane region" description="Helical" evidence="2">
    <location>
        <begin position="71"/>
        <end position="104"/>
    </location>
</feature>
<proteinExistence type="predicted"/>
<organism evidence="3 4">
    <name type="scientific">Corynebacterium gottingense</name>
    <dbReference type="NCBI Taxonomy" id="2041036"/>
    <lineage>
        <taxon>Bacteria</taxon>
        <taxon>Bacillati</taxon>
        <taxon>Actinomycetota</taxon>
        <taxon>Actinomycetes</taxon>
        <taxon>Mycobacteriales</taxon>
        <taxon>Corynebacteriaceae</taxon>
        <taxon>Corynebacterium</taxon>
    </lineage>
</organism>
<sequence length="177" mass="18316">MTDRYNPNQHPNQEGPYNHPEGFSGYGQHPQPGQPQPGQPGQQWQYGGGAAYGGAYPQGEPYGAQKNNGMAIAALIVGILAMLAIITIVGGVFLGVIAIILGILGIRSAKKIAGPGARKGMSIAGIVLGAIASLLSVVFMLVGVGLVSTLVGECDHLVDDTAAYEKCVEDVAEREFG</sequence>
<reference evidence="3 4" key="1">
    <citation type="submission" date="2018-10" db="EMBL/GenBank/DDBJ databases">
        <title>Whole genome sequence of Corynebacterium gottingense DSM 130494T.</title>
        <authorList>
            <person name="Bernier A.-M."/>
            <person name="Bernard K."/>
        </authorList>
    </citation>
    <scope>NUCLEOTIDE SEQUENCE [LARGE SCALE GENOMIC DNA]</scope>
    <source>
        <strain evidence="3 4">DSM 103494</strain>
    </source>
</reference>
<dbReference type="RefSeq" id="WP_122085741.1">
    <property type="nucleotide sequence ID" value="NZ_CBCRWO010000009.1"/>
</dbReference>
<comment type="caution">
    <text evidence="3">The sequence shown here is derived from an EMBL/GenBank/DDBJ whole genome shotgun (WGS) entry which is preliminary data.</text>
</comment>
<keyword evidence="4" id="KW-1185">Reference proteome</keyword>
<gene>
    <name evidence="3" type="ORF">EAW56_06475</name>
</gene>
<keyword evidence="2" id="KW-1133">Transmembrane helix</keyword>
<feature type="transmembrane region" description="Helical" evidence="2">
    <location>
        <begin position="125"/>
        <end position="147"/>
    </location>
</feature>
<evidence type="ECO:0000313" key="3">
    <source>
        <dbReference type="EMBL" id="RMD19186.1"/>
    </source>
</evidence>
<keyword evidence="2" id="KW-0812">Transmembrane</keyword>
<evidence type="ECO:0000256" key="2">
    <source>
        <dbReference type="SAM" id="Phobius"/>
    </source>
</evidence>
<dbReference type="Proteomes" id="UP000266886">
    <property type="component" value="Unassembled WGS sequence"/>
</dbReference>
<protein>
    <recommendedName>
        <fullName evidence="5">DUF4190 domain-containing protein</fullName>
    </recommendedName>
</protein>
<feature type="compositionally biased region" description="Polar residues" evidence="1">
    <location>
        <begin position="1"/>
        <end position="12"/>
    </location>
</feature>